<keyword evidence="6" id="KW-0645">Protease</keyword>
<keyword evidence="17" id="KW-0812">Transmembrane</keyword>
<evidence type="ECO:0000256" key="16">
    <source>
        <dbReference type="ARBA" id="ARBA00049902"/>
    </source>
</evidence>
<dbReference type="PATRIC" id="fig|1618568.3.peg.434"/>
<keyword evidence="10" id="KW-0133">Cell shape</keyword>
<proteinExistence type="inferred from homology"/>
<evidence type="ECO:0000256" key="1">
    <source>
        <dbReference type="ARBA" id="ARBA00004236"/>
    </source>
</evidence>
<dbReference type="InterPro" id="IPR001264">
    <property type="entry name" value="Glyco_trans_51"/>
</dbReference>
<feature type="transmembrane region" description="Helical" evidence="17">
    <location>
        <begin position="36"/>
        <end position="54"/>
    </location>
</feature>
<dbReference type="GO" id="GO:0030288">
    <property type="term" value="C:outer membrane-bounded periplasmic space"/>
    <property type="evidence" value="ECO:0007669"/>
    <property type="project" value="TreeGrafter"/>
</dbReference>
<dbReference type="PANTHER" id="PTHR32282">
    <property type="entry name" value="BINDING PROTEIN TRANSPEPTIDASE, PUTATIVE-RELATED"/>
    <property type="match status" value="1"/>
</dbReference>
<accession>A0A0G0KG61</accession>
<evidence type="ECO:0000256" key="12">
    <source>
        <dbReference type="ARBA" id="ARBA00023136"/>
    </source>
</evidence>
<dbReference type="Pfam" id="PF00912">
    <property type="entry name" value="Transgly"/>
    <property type="match status" value="1"/>
</dbReference>
<dbReference type="GO" id="GO:0009002">
    <property type="term" value="F:serine-type D-Ala-D-Ala carboxypeptidase activity"/>
    <property type="evidence" value="ECO:0007669"/>
    <property type="project" value="UniProtKB-EC"/>
</dbReference>
<evidence type="ECO:0000256" key="10">
    <source>
        <dbReference type="ARBA" id="ARBA00022960"/>
    </source>
</evidence>
<keyword evidence="4" id="KW-1003">Cell membrane</keyword>
<comment type="caution">
    <text evidence="20">The sequence shown here is derived from an EMBL/GenBank/DDBJ whole genome shotgun (WGS) entry which is preliminary data.</text>
</comment>
<protein>
    <submittedName>
        <fullName evidence="20">Uncharacterized protein</fullName>
    </submittedName>
</protein>
<evidence type="ECO:0000256" key="4">
    <source>
        <dbReference type="ARBA" id="ARBA00022475"/>
    </source>
</evidence>
<dbReference type="NCBIfam" id="TIGR02074">
    <property type="entry name" value="PBP_1a_fam"/>
    <property type="match status" value="1"/>
</dbReference>
<keyword evidence="8" id="KW-0808">Transferase</keyword>
<dbReference type="SUPFAM" id="SSF56601">
    <property type="entry name" value="beta-lactamase/transpeptidase-like"/>
    <property type="match status" value="1"/>
</dbReference>
<evidence type="ECO:0000256" key="2">
    <source>
        <dbReference type="ARBA" id="ARBA00007090"/>
    </source>
</evidence>
<dbReference type="PANTHER" id="PTHR32282:SF11">
    <property type="entry name" value="PENICILLIN-BINDING PROTEIN 1B"/>
    <property type="match status" value="1"/>
</dbReference>
<keyword evidence="7" id="KW-0328">Glycosyltransferase</keyword>
<reference evidence="20 21" key="1">
    <citation type="journal article" date="2015" name="Nature">
        <title>rRNA introns, odd ribosomes, and small enigmatic genomes across a large radiation of phyla.</title>
        <authorList>
            <person name="Brown C.T."/>
            <person name="Hug L.A."/>
            <person name="Thomas B.C."/>
            <person name="Sharon I."/>
            <person name="Castelle C.J."/>
            <person name="Singh A."/>
            <person name="Wilkins M.J."/>
            <person name="Williams K.H."/>
            <person name="Banfield J.F."/>
        </authorList>
    </citation>
    <scope>NUCLEOTIDE SEQUENCE [LARGE SCALE GENOMIC DNA]</scope>
</reference>
<dbReference type="InterPro" id="IPR050396">
    <property type="entry name" value="Glycosyltr_51/Transpeptidase"/>
</dbReference>
<dbReference type="SUPFAM" id="SSF53955">
    <property type="entry name" value="Lysozyme-like"/>
    <property type="match status" value="1"/>
</dbReference>
<dbReference type="InterPro" id="IPR012338">
    <property type="entry name" value="Beta-lactam/transpept-like"/>
</dbReference>
<dbReference type="Gene3D" id="3.40.710.10">
    <property type="entry name" value="DD-peptidase/beta-lactamase superfamily"/>
    <property type="match status" value="1"/>
</dbReference>
<dbReference type="GO" id="GO:0008955">
    <property type="term" value="F:peptidoglycan glycosyltransferase activity"/>
    <property type="evidence" value="ECO:0007669"/>
    <property type="project" value="UniProtKB-EC"/>
</dbReference>
<dbReference type="GO" id="GO:0005886">
    <property type="term" value="C:plasma membrane"/>
    <property type="evidence" value="ECO:0007669"/>
    <property type="project" value="UniProtKB-SubCell"/>
</dbReference>
<sequence>MGYCRTRKLHVKYFPKVAKKSLNFFKGFLSFVGKPFYFLLLATANLVVHTNTFIKDLFSIKRVLLKLLATIRSHISRLFKKQISLLNKTSKRFIKFFKNTRVLLIGVYTPHFSKKNTLLLSIFASAIIGASTFVWTVIFEDLPSARLLAFYEPATSSKIYDRNGNLLYKIYKDENRTPVKLEDLPKEVILSTLAIEDNEFYRHHGFSLKGIARAAIKDIKENKMEGGSTITQQLVKNILLSSEKSIIRKIKEVVLAVQAESIYSKNEILEMYLNEVPYGGTAYGIQEASQKYFGEDAKNLSLAEAAALAGLPKSPSKYSSQGGDSNSIFVRQKEVLTQMLENSFINQDEYKNALKEELTFKNPQTVIAAPHFVMFTKIYLEEKFGKEILETGGLKITTTLDMNIQKMVEEVVDGELKKLTGYRVGNAAVIVIEPKSGNILAMAGSKDFFDESSQGQVNVLTTLQQPGSSIKVINYAYALSHGYQANTIIDDSPVTYQVKGSPPYSPKNYDGKYRGRITLRSAFAESRNIPAVRVLESYGVDKMIDLGQRMGITTWNDPKDYGLSITLGGGDIKLYDLAQVYSVIANYGRKVDLSPIQDISDGHGKVLLDNKNAEGEQIIDPRAAYILTDILKDNNARSPAFGRNSQLNIEGHKEVAVKTGTSNNLRDNLAIGYNQDYLVAVWVGNNDNSPMARIASGITGATPIFNKIMTELLKEKESLPWEIPNGVKKAALCYTTKKPDSDEVMVKQYEEWFLEENLPKNVCSAILLHSG</sequence>
<evidence type="ECO:0000256" key="8">
    <source>
        <dbReference type="ARBA" id="ARBA00022679"/>
    </source>
</evidence>
<dbReference type="InterPro" id="IPR001460">
    <property type="entry name" value="PCN-bd_Tpept"/>
</dbReference>
<dbReference type="GO" id="GO:0008658">
    <property type="term" value="F:penicillin binding"/>
    <property type="evidence" value="ECO:0007669"/>
    <property type="project" value="InterPro"/>
</dbReference>
<evidence type="ECO:0000256" key="15">
    <source>
        <dbReference type="ARBA" id="ARBA00034000"/>
    </source>
</evidence>
<comment type="catalytic activity">
    <reaction evidence="15">
        <text>Preferential cleavage: (Ac)2-L-Lys-D-Ala-|-D-Ala. Also transpeptidation of peptidyl-alanyl moieties that are N-acyl substituents of D-alanine.</text>
        <dbReference type="EC" id="3.4.16.4"/>
    </reaction>
</comment>
<evidence type="ECO:0000256" key="17">
    <source>
        <dbReference type="SAM" id="Phobius"/>
    </source>
</evidence>
<dbReference type="EMBL" id="LBUY01000023">
    <property type="protein sequence ID" value="KKQ74505.1"/>
    <property type="molecule type" value="Genomic_DNA"/>
</dbReference>
<organism evidence="20 21">
    <name type="scientific">Candidatus Woesebacteria bacterium GW2011_GWB1_38_5</name>
    <dbReference type="NCBI Taxonomy" id="1618568"/>
    <lineage>
        <taxon>Bacteria</taxon>
        <taxon>Candidatus Woeseibacteriota</taxon>
    </lineage>
</organism>
<evidence type="ECO:0000256" key="14">
    <source>
        <dbReference type="ARBA" id="ARBA00023316"/>
    </source>
</evidence>
<evidence type="ECO:0000256" key="13">
    <source>
        <dbReference type="ARBA" id="ARBA00023268"/>
    </source>
</evidence>
<dbReference type="AlphaFoldDB" id="A0A0G0KG61"/>
<dbReference type="Pfam" id="PF00905">
    <property type="entry name" value="Transpeptidase"/>
    <property type="match status" value="1"/>
</dbReference>
<evidence type="ECO:0000313" key="21">
    <source>
        <dbReference type="Proteomes" id="UP000034738"/>
    </source>
</evidence>
<dbReference type="InterPro" id="IPR023346">
    <property type="entry name" value="Lysozyme-like_dom_sf"/>
</dbReference>
<feature type="domain" description="Penicillin-binding protein transpeptidase" evidence="18">
    <location>
        <begin position="428"/>
        <end position="709"/>
    </location>
</feature>
<evidence type="ECO:0000256" key="7">
    <source>
        <dbReference type="ARBA" id="ARBA00022676"/>
    </source>
</evidence>
<evidence type="ECO:0000259" key="19">
    <source>
        <dbReference type="Pfam" id="PF00912"/>
    </source>
</evidence>
<evidence type="ECO:0000256" key="6">
    <source>
        <dbReference type="ARBA" id="ARBA00022670"/>
    </source>
</evidence>
<comment type="similarity">
    <text evidence="2">In the C-terminal section; belongs to the transpeptidase family.</text>
</comment>
<dbReference type="Proteomes" id="UP000034738">
    <property type="component" value="Unassembled WGS sequence"/>
</dbReference>
<comment type="subcellular location">
    <subcellularLocation>
        <location evidence="1">Cell membrane</location>
    </subcellularLocation>
</comment>
<comment type="similarity">
    <text evidence="3">In the N-terminal section; belongs to the glycosyltransferase 51 family.</text>
</comment>
<comment type="catalytic activity">
    <reaction evidence="16">
        <text>[GlcNAc-(1-&gt;4)-Mur2Ac(oyl-L-Ala-gamma-D-Glu-L-Lys-D-Ala-D-Ala)](n)-di-trans,octa-cis-undecaprenyl diphosphate + beta-D-GlcNAc-(1-&gt;4)-Mur2Ac(oyl-L-Ala-gamma-D-Glu-L-Lys-D-Ala-D-Ala)-di-trans,octa-cis-undecaprenyl diphosphate = [GlcNAc-(1-&gt;4)-Mur2Ac(oyl-L-Ala-gamma-D-Glu-L-Lys-D-Ala-D-Ala)](n+1)-di-trans,octa-cis-undecaprenyl diphosphate + di-trans,octa-cis-undecaprenyl diphosphate + H(+)</text>
        <dbReference type="Rhea" id="RHEA:23708"/>
        <dbReference type="Rhea" id="RHEA-COMP:9602"/>
        <dbReference type="Rhea" id="RHEA-COMP:9603"/>
        <dbReference type="ChEBI" id="CHEBI:15378"/>
        <dbReference type="ChEBI" id="CHEBI:58405"/>
        <dbReference type="ChEBI" id="CHEBI:60033"/>
        <dbReference type="ChEBI" id="CHEBI:78435"/>
        <dbReference type="EC" id="2.4.99.28"/>
    </reaction>
</comment>
<evidence type="ECO:0000256" key="5">
    <source>
        <dbReference type="ARBA" id="ARBA00022645"/>
    </source>
</evidence>
<dbReference type="GO" id="GO:0071555">
    <property type="term" value="P:cell wall organization"/>
    <property type="evidence" value="ECO:0007669"/>
    <property type="project" value="UniProtKB-KW"/>
</dbReference>
<keyword evidence="9" id="KW-0378">Hydrolase</keyword>
<evidence type="ECO:0000256" key="9">
    <source>
        <dbReference type="ARBA" id="ARBA00022801"/>
    </source>
</evidence>
<feature type="domain" description="Glycosyl transferase family 51" evidence="19">
    <location>
        <begin position="164"/>
        <end position="339"/>
    </location>
</feature>
<keyword evidence="14" id="KW-0961">Cell wall biogenesis/degradation</keyword>
<keyword evidence="11" id="KW-0573">Peptidoglycan synthesis</keyword>
<feature type="transmembrane region" description="Helical" evidence="17">
    <location>
        <begin position="118"/>
        <end position="138"/>
    </location>
</feature>
<evidence type="ECO:0000313" key="20">
    <source>
        <dbReference type="EMBL" id="KKQ74505.1"/>
    </source>
</evidence>
<dbReference type="FunFam" id="1.10.3810.10:FF:000001">
    <property type="entry name" value="Penicillin-binding protein 1A"/>
    <property type="match status" value="1"/>
</dbReference>
<evidence type="ECO:0000259" key="18">
    <source>
        <dbReference type="Pfam" id="PF00905"/>
    </source>
</evidence>
<dbReference type="Gene3D" id="1.10.3810.10">
    <property type="entry name" value="Biosynthetic peptidoglycan transglycosylase-like"/>
    <property type="match status" value="1"/>
</dbReference>
<keyword evidence="13" id="KW-0511">Multifunctional enzyme</keyword>
<keyword evidence="5" id="KW-0121">Carboxypeptidase</keyword>
<keyword evidence="12 17" id="KW-0472">Membrane</keyword>
<keyword evidence="17" id="KW-1133">Transmembrane helix</keyword>
<evidence type="ECO:0000256" key="3">
    <source>
        <dbReference type="ARBA" id="ARBA00007739"/>
    </source>
</evidence>
<dbReference type="GO" id="GO:0009252">
    <property type="term" value="P:peptidoglycan biosynthetic process"/>
    <property type="evidence" value="ECO:0007669"/>
    <property type="project" value="UniProtKB-KW"/>
</dbReference>
<evidence type="ECO:0000256" key="11">
    <source>
        <dbReference type="ARBA" id="ARBA00022984"/>
    </source>
</evidence>
<dbReference type="GO" id="GO:0006508">
    <property type="term" value="P:proteolysis"/>
    <property type="evidence" value="ECO:0007669"/>
    <property type="project" value="UniProtKB-KW"/>
</dbReference>
<dbReference type="GO" id="GO:0008360">
    <property type="term" value="P:regulation of cell shape"/>
    <property type="evidence" value="ECO:0007669"/>
    <property type="project" value="UniProtKB-KW"/>
</dbReference>
<name>A0A0G0KG61_9BACT</name>
<dbReference type="InterPro" id="IPR036950">
    <property type="entry name" value="PBP_transglycosylase"/>
</dbReference>
<gene>
    <name evidence="20" type="ORF">US95_C0023G0002</name>
</gene>